<reference evidence="2 3" key="1">
    <citation type="journal article" date="2014" name="ISME J.">
        <title>Trehalose/2-sulfotrehalose biosynthesis and glycine-betaine uptake are widely spread mechanisms for osmoadaptation in the Halobacteriales.</title>
        <authorList>
            <person name="Youssef N.H."/>
            <person name="Savage-Ashlock K.N."/>
            <person name="McCully A.L."/>
            <person name="Luedtke B."/>
            <person name="Shaw E.I."/>
            <person name="Hoff W.D."/>
            <person name="Elshahed M.S."/>
        </authorList>
    </citation>
    <scope>NUCLEOTIDE SEQUENCE [LARGE SCALE GENOMIC DNA]</scope>
    <source>
        <strain evidence="2 3">DX253</strain>
    </source>
</reference>
<accession>E7QXG7</accession>
<protein>
    <submittedName>
        <fullName evidence="2">Uncharacterized protein</fullName>
    </submittedName>
</protein>
<gene>
    <name evidence="2" type="ORF">ZOD2009_17528</name>
</gene>
<comment type="caution">
    <text evidence="2">The sequence shown here is derived from an EMBL/GenBank/DDBJ whole genome shotgun (WGS) entry which is preliminary data.</text>
</comment>
<dbReference type="eggNOG" id="ENOG502N602">
    <property type="taxonomic scope" value="Archaea"/>
</dbReference>
<dbReference type="Proteomes" id="UP000003751">
    <property type="component" value="Unassembled WGS sequence"/>
</dbReference>
<sequence length="41" mass="4565">MYRIQCESCGQIGFHPSRIGAESRAESHVDETDHGCSIEPM</sequence>
<name>E7QXG7_HALPU</name>
<evidence type="ECO:0000313" key="2">
    <source>
        <dbReference type="EMBL" id="EFW90970.1"/>
    </source>
</evidence>
<organism evidence="2 3">
    <name type="scientific">Haladaptatus paucihalophilus DX253</name>
    <dbReference type="NCBI Taxonomy" id="797209"/>
    <lineage>
        <taxon>Archaea</taxon>
        <taxon>Methanobacteriati</taxon>
        <taxon>Methanobacteriota</taxon>
        <taxon>Stenosarchaea group</taxon>
        <taxon>Halobacteria</taxon>
        <taxon>Halobacteriales</taxon>
        <taxon>Haladaptataceae</taxon>
        <taxon>Haladaptatus</taxon>
    </lineage>
</organism>
<dbReference type="EMBL" id="AEMG01000019">
    <property type="protein sequence ID" value="EFW90970.1"/>
    <property type="molecule type" value="Genomic_DNA"/>
</dbReference>
<evidence type="ECO:0000313" key="3">
    <source>
        <dbReference type="Proteomes" id="UP000003751"/>
    </source>
</evidence>
<dbReference type="PATRIC" id="fig|797209.4.peg.3433"/>
<evidence type="ECO:0000256" key="1">
    <source>
        <dbReference type="SAM" id="MobiDB-lite"/>
    </source>
</evidence>
<dbReference type="AlphaFoldDB" id="E7QXG7"/>
<proteinExistence type="predicted"/>
<feature type="region of interest" description="Disordered" evidence="1">
    <location>
        <begin position="20"/>
        <end position="41"/>
    </location>
</feature>
<feature type="compositionally biased region" description="Basic and acidic residues" evidence="1">
    <location>
        <begin position="21"/>
        <end position="41"/>
    </location>
</feature>